<dbReference type="Gene3D" id="3.30.70.270">
    <property type="match status" value="1"/>
</dbReference>
<proteinExistence type="predicted"/>
<reference evidence="11 12" key="1">
    <citation type="submission" date="2021-10" db="EMBL/GenBank/DDBJ databases">
        <title>Anaerobic single-cell dispensing facilitates the cultivation of human gut bacteria.</title>
        <authorList>
            <person name="Afrizal A."/>
        </authorList>
    </citation>
    <scope>NUCLEOTIDE SEQUENCE [LARGE SCALE GENOMIC DNA]</scope>
    <source>
        <strain evidence="11 12">CLA-AA-H277</strain>
    </source>
</reference>
<dbReference type="Pfam" id="PF00563">
    <property type="entry name" value="EAL"/>
    <property type="match status" value="1"/>
</dbReference>
<dbReference type="Gene3D" id="3.20.20.450">
    <property type="entry name" value="EAL domain"/>
    <property type="match status" value="1"/>
</dbReference>
<evidence type="ECO:0000256" key="3">
    <source>
        <dbReference type="ARBA" id="ARBA00018672"/>
    </source>
</evidence>
<dbReference type="SUPFAM" id="SSF55785">
    <property type="entry name" value="PYP-like sensor domain (PAS domain)"/>
    <property type="match status" value="1"/>
</dbReference>
<evidence type="ECO:0000256" key="6">
    <source>
        <dbReference type="PROSITE-ProRule" id="PRU00169"/>
    </source>
</evidence>
<dbReference type="InterPro" id="IPR003661">
    <property type="entry name" value="HisK_dim/P_dom"/>
</dbReference>
<dbReference type="Gene3D" id="3.30.450.20">
    <property type="entry name" value="PAS domain"/>
    <property type="match status" value="1"/>
</dbReference>
<dbReference type="CDD" id="cd17546">
    <property type="entry name" value="REC_hyHK_CKI1_RcsC-like"/>
    <property type="match status" value="2"/>
</dbReference>
<gene>
    <name evidence="11" type="ORF">LKD71_01030</name>
</gene>
<dbReference type="InterPro" id="IPR013655">
    <property type="entry name" value="PAS_fold_3"/>
</dbReference>
<keyword evidence="4 6" id="KW-0597">Phosphoprotein</keyword>
<feature type="domain" description="GGDEF" evidence="10">
    <location>
        <begin position="163"/>
        <end position="291"/>
    </location>
</feature>
<dbReference type="SUPFAM" id="SSF47384">
    <property type="entry name" value="Homodimeric domain of signal transducing histidine kinase"/>
    <property type="match status" value="1"/>
</dbReference>
<evidence type="ECO:0000256" key="5">
    <source>
        <dbReference type="ARBA" id="ARBA00024867"/>
    </source>
</evidence>
<dbReference type="SMART" id="SM00086">
    <property type="entry name" value="PAC"/>
    <property type="match status" value="2"/>
</dbReference>
<name>A0AAE3DQ19_9FIRM</name>
<dbReference type="Pfam" id="PF08447">
    <property type="entry name" value="PAS_3"/>
    <property type="match status" value="1"/>
</dbReference>
<organism evidence="11 12">
    <name type="scientific">Fusicatenibacter faecihominis</name>
    <dbReference type="NCBI Taxonomy" id="2881276"/>
    <lineage>
        <taxon>Bacteria</taxon>
        <taxon>Bacillati</taxon>
        <taxon>Bacillota</taxon>
        <taxon>Clostridia</taxon>
        <taxon>Lachnospirales</taxon>
        <taxon>Lachnospiraceae</taxon>
        <taxon>Fusicatenibacter</taxon>
    </lineage>
</organism>
<dbReference type="CDD" id="cd00082">
    <property type="entry name" value="HisKA"/>
    <property type="match status" value="1"/>
</dbReference>
<comment type="caution">
    <text evidence="11">The sequence shown here is derived from an EMBL/GenBank/DDBJ whole genome shotgun (WGS) entry which is preliminary data.</text>
</comment>
<dbReference type="InterPro" id="IPR001789">
    <property type="entry name" value="Sig_transdc_resp-reg_receiver"/>
</dbReference>
<dbReference type="Pfam" id="PF00072">
    <property type="entry name" value="Response_reg"/>
    <property type="match status" value="3"/>
</dbReference>
<dbReference type="InterPro" id="IPR029787">
    <property type="entry name" value="Nucleotide_cyclase"/>
</dbReference>
<dbReference type="InterPro" id="IPR000160">
    <property type="entry name" value="GGDEF_dom"/>
</dbReference>
<dbReference type="CDD" id="cd01948">
    <property type="entry name" value="EAL"/>
    <property type="match status" value="1"/>
</dbReference>
<dbReference type="InterPro" id="IPR036097">
    <property type="entry name" value="HisK_dim/P_sf"/>
</dbReference>
<dbReference type="InterPro" id="IPR043128">
    <property type="entry name" value="Rev_trsase/Diguanyl_cyclase"/>
</dbReference>
<dbReference type="InterPro" id="IPR000700">
    <property type="entry name" value="PAS-assoc_C"/>
</dbReference>
<dbReference type="Pfam" id="PF00990">
    <property type="entry name" value="GGDEF"/>
    <property type="match status" value="1"/>
</dbReference>
<dbReference type="PROSITE" id="PS50887">
    <property type="entry name" value="GGDEF"/>
    <property type="match status" value="1"/>
</dbReference>
<evidence type="ECO:0000259" key="7">
    <source>
        <dbReference type="PROSITE" id="PS50110"/>
    </source>
</evidence>
<feature type="domain" description="PAC" evidence="8">
    <location>
        <begin position="726"/>
        <end position="777"/>
    </location>
</feature>
<dbReference type="EMBL" id="JAJEPR010000001">
    <property type="protein sequence ID" value="MCC2188416.1"/>
    <property type="molecule type" value="Genomic_DNA"/>
</dbReference>
<dbReference type="SMART" id="SM00448">
    <property type="entry name" value="REC"/>
    <property type="match status" value="3"/>
</dbReference>
<feature type="modified residue" description="4-aspartylphosphate" evidence="6">
    <location>
        <position position="1172"/>
    </location>
</feature>
<dbReference type="GO" id="GO:0000155">
    <property type="term" value="F:phosphorelay sensor kinase activity"/>
    <property type="evidence" value="ECO:0007669"/>
    <property type="project" value="InterPro"/>
</dbReference>
<evidence type="ECO:0000259" key="10">
    <source>
        <dbReference type="PROSITE" id="PS50887"/>
    </source>
</evidence>
<dbReference type="PANTHER" id="PTHR45339:SF3">
    <property type="entry name" value="HISTIDINE KINASE"/>
    <property type="match status" value="1"/>
</dbReference>
<evidence type="ECO:0000313" key="11">
    <source>
        <dbReference type="EMBL" id="MCC2188416.1"/>
    </source>
</evidence>
<dbReference type="SMART" id="SM00267">
    <property type="entry name" value="GGDEF"/>
    <property type="match status" value="1"/>
</dbReference>
<evidence type="ECO:0000313" key="12">
    <source>
        <dbReference type="Proteomes" id="UP001197875"/>
    </source>
</evidence>
<dbReference type="SMART" id="SM00052">
    <property type="entry name" value="EAL"/>
    <property type="match status" value="1"/>
</dbReference>
<dbReference type="NCBIfam" id="TIGR00229">
    <property type="entry name" value="sensory_box"/>
    <property type="match status" value="1"/>
</dbReference>
<evidence type="ECO:0000256" key="1">
    <source>
        <dbReference type="ARBA" id="ARBA00000085"/>
    </source>
</evidence>
<feature type="modified residue" description="4-aspartylphosphate" evidence="6">
    <location>
        <position position="1311"/>
    </location>
</feature>
<dbReference type="SUPFAM" id="SSF55073">
    <property type="entry name" value="Nucleotide cyclase"/>
    <property type="match status" value="1"/>
</dbReference>
<feature type="domain" description="Response regulatory" evidence="7">
    <location>
        <begin position="1259"/>
        <end position="1380"/>
    </location>
</feature>
<dbReference type="PROSITE" id="PS50110">
    <property type="entry name" value="RESPONSE_REGULATORY"/>
    <property type="match status" value="3"/>
</dbReference>
<dbReference type="Proteomes" id="UP001197875">
    <property type="component" value="Unassembled WGS sequence"/>
</dbReference>
<dbReference type="Pfam" id="PF00512">
    <property type="entry name" value="HisKA"/>
    <property type="match status" value="1"/>
</dbReference>
<evidence type="ECO:0000256" key="4">
    <source>
        <dbReference type="ARBA" id="ARBA00022553"/>
    </source>
</evidence>
<dbReference type="Gene3D" id="1.10.287.130">
    <property type="match status" value="1"/>
</dbReference>
<dbReference type="SUPFAM" id="SSF141868">
    <property type="entry name" value="EAL domain-like"/>
    <property type="match status" value="1"/>
</dbReference>
<evidence type="ECO:0000256" key="2">
    <source>
        <dbReference type="ARBA" id="ARBA00012438"/>
    </source>
</evidence>
<dbReference type="PROSITE" id="PS50883">
    <property type="entry name" value="EAL"/>
    <property type="match status" value="1"/>
</dbReference>
<dbReference type="InterPro" id="IPR011006">
    <property type="entry name" value="CheY-like_superfamily"/>
</dbReference>
<evidence type="ECO:0000259" key="8">
    <source>
        <dbReference type="PROSITE" id="PS50113"/>
    </source>
</evidence>
<sequence>MGLRKKILIVEDNEFNRALLVEILSSQYETLEAENGKVGLEILEREKEAVSLILLDIVMPVMNGYEFLDALKANPAIASIPVIVTTQNEGENDEIAALECGASDFVAKPYKAKVILRRVASIIHLRENATMLNLFQKDRTTGLLSKEYFCQQAEKILRSNPDKTYDIICSDVENFKLINDAFGMQGGNKVLKTMGGICQKSTDTLGGICSRFHADQFVSMIEHTEGYSDELYEALTAETREKCGISNIVIKWGIYQTGDRKISVEQMYDWALQGARSIKGQYGRYYAFYDDKLRSEMLRDQAILDCMEEALEQGQFQVKLQPKYKAAGGLFTDAEALVRWCHPEWGMQSPAVFIPLFERNGFITKLDQCVWEKVCQLMQQWDKDGLEPVNISINVSRADVYNVNLVDTLLDLVKRYNIAPKRLHLEITESVYTESPEDIIQNVTRLREKGFVVEMDDFGSGYSSLNMLNRMPMDILKLDMQFIRTEMEMPESRRTLRYIIGLAHWLNLSVVAEGVETKEQLEHLRNLGCDYIQGYYLAKPMDPADFEELFRQQIPEQEKKDQTFQLIGEKKEKKGILLLVDNREEKRQQLEKLFEDSYELVTAVNEAEVLRNIEGFGNRISAFLVSMAAVRERDNSVWKSIQREKKVWKTPVLVMGDENEHTEEEALEMGADDFVFDTRLGRSFRLRVEKMLRRERADETYLNNKARENQFKEHQVEEGLNKQGRYSTDYRMKKKDGTYIWIHDTGCCIETEDGREGRMAVCMDITEDKKREQKEKELYEKELSYFTLLPFSEGGAQGRINLTADRMESCVMTADVVPAKVGESFETTMEHFADSAVDPADRMRVRQIMQREKVLESFYTGKQDYHFEFQRRRDNNTVFYGSTDFRLCLNPEGGDVICFFYTLNVTEQKAQELLFRKVTEMEYDLICDIDLKTGRHRVVAVSDQCKENALSGGVFADEIWKVADRFMDEENRSIYLKNLSPDNIRKQLEHQESYSFLLEMTDEKGIRRTKKYQLFYISRELERVGMSRVDVTDVAVQENSRRQELAAALEAAELANAAKSDFLSRMSHEIRTPMNAIIGMSAIAAQSLGKDEVVADCIYEEKQYGKKSRQGYNFTKLKTLVVDDDVAVCESTVATLHDMGVTAEWVDSGQKAVERVKFYRKEHKDYDMILIDWKMPGMDGIETAREIRKVVGADVTIIIMTAYDWASIEQEAKLAGVNLLMNKPMFRSSLISAFNQALGIKEAEKEEPEEEEFDLSGKRILLAEDNAINTEVAQLLLKSKGADVDVAENGLRALEKLAKSEEGYYDAILMDIRMPIMDGLTASRSIRNLSNKDAANIPIIAMTANAFDDDVYKSKAAGMNAHLAKPIDPKRLFRTLVELIRSHEQNPGEMTWSGRY</sequence>
<dbReference type="InterPro" id="IPR035919">
    <property type="entry name" value="EAL_sf"/>
</dbReference>
<dbReference type="InterPro" id="IPR001633">
    <property type="entry name" value="EAL_dom"/>
</dbReference>
<dbReference type="SUPFAM" id="SSF52172">
    <property type="entry name" value="CheY-like"/>
    <property type="match status" value="3"/>
</dbReference>
<feature type="domain" description="Response regulatory" evidence="7">
    <location>
        <begin position="1118"/>
        <end position="1238"/>
    </location>
</feature>
<feature type="domain" description="EAL" evidence="9">
    <location>
        <begin position="300"/>
        <end position="554"/>
    </location>
</feature>
<comment type="catalytic activity">
    <reaction evidence="1">
        <text>ATP + protein L-histidine = ADP + protein N-phospho-L-histidine.</text>
        <dbReference type="EC" id="2.7.13.3"/>
    </reaction>
</comment>
<evidence type="ECO:0000259" key="9">
    <source>
        <dbReference type="PROSITE" id="PS50883"/>
    </source>
</evidence>
<dbReference type="InterPro" id="IPR001610">
    <property type="entry name" value="PAC"/>
</dbReference>
<protein>
    <recommendedName>
        <fullName evidence="3">Stage 0 sporulation protein A homolog</fullName>
        <ecNumber evidence="2">2.7.13.3</ecNumber>
    </recommendedName>
</protein>
<dbReference type="InterPro" id="IPR000014">
    <property type="entry name" value="PAS"/>
</dbReference>
<dbReference type="PROSITE" id="PS50113">
    <property type="entry name" value="PAC"/>
    <property type="match status" value="1"/>
</dbReference>
<dbReference type="Gene3D" id="3.40.50.2300">
    <property type="match status" value="4"/>
</dbReference>
<dbReference type="InterPro" id="IPR035965">
    <property type="entry name" value="PAS-like_dom_sf"/>
</dbReference>
<feature type="modified residue" description="4-aspartylphosphate" evidence="6">
    <location>
        <position position="56"/>
    </location>
</feature>
<dbReference type="PANTHER" id="PTHR45339">
    <property type="entry name" value="HYBRID SIGNAL TRANSDUCTION HISTIDINE KINASE J"/>
    <property type="match status" value="1"/>
</dbReference>
<accession>A0AAE3DQ19</accession>
<comment type="function">
    <text evidence="5">May play the central regulatory role in sporulation. It may be an element of the effector pathway responsible for the activation of sporulation genes in response to nutritional stress. Spo0A may act in concert with spo0H (a sigma factor) to control the expression of some genes that are critical to the sporulation process.</text>
</comment>
<dbReference type="EC" id="2.7.13.3" evidence="2"/>
<feature type="domain" description="Response regulatory" evidence="7">
    <location>
        <begin position="6"/>
        <end position="123"/>
    </location>
</feature>
<keyword evidence="12" id="KW-1185">Reference proteome</keyword>